<protein>
    <submittedName>
        <fullName evidence="5">ABC transporter ATP-binding protein</fullName>
    </submittedName>
</protein>
<keyword evidence="2" id="KW-0547">Nucleotide-binding</keyword>
<evidence type="ECO:0000313" key="5">
    <source>
        <dbReference type="EMBL" id="MEA5441699.1"/>
    </source>
</evidence>
<gene>
    <name evidence="5" type="ORF">VB739_03940</name>
</gene>
<dbReference type="SUPFAM" id="SSF50331">
    <property type="entry name" value="MOP-like"/>
    <property type="match status" value="1"/>
</dbReference>
<keyword evidence="3 5" id="KW-0067">ATP-binding</keyword>
<dbReference type="Gene3D" id="2.40.50.100">
    <property type="match status" value="1"/>
</dbReference>
<dbReference type="InterPro" id="IPR003593">
    <property type="entry name" value="AAA+_ATPase"/>
</dbReference>
<dbReference type="InterPro" id="IPR027417">
    <property type="entry name" value="P-loop_NTPase"/>
</dbReference>
<dbReference type="Pfam" id="PF00005">
    <property type="entry name" value="ABC_tran"/>
    <property type="match status" value="1"/>
</dbReference>
<organism evidence="5 6">
    <name type="scientific">Cyanobium gracile UHCC 0281</name>
    <dbReference type="NCBI Taxonomy" id="3110309"/>
    <lineage>
        <taxon>Bacteria</taxon>
        <taxon>Bacillati</taxon>
        <taxon>Cyanobacteriota</taxon>
        <taxon>Cyanophyceae</taxon>
        <taxon>Synechococcales</taxon>
        <taxon>Prochlorococcaceae</taxon>
        <taxon>Cyanobium</taxon>
    </lineage>
</organism>
<evidence type="ECO:0000313" key="6">
    <source>
        <dbReference type="Proteomes" id="UP001302329"/>
    </source>
</evidence>
<dbReference type="EMBL" id="JAYGHY010000007">
    <property type="protein sequence ID" value="MEA5441699.1"/>
    <property type="molecule type" value="Genomic_DNA"/>
</dbReference>
<dbReference type="SUPFAM" id="SSF52540">
    <property type="entry name" value="P-loop containing nucleoside triphosphate hydrolases"/>
    <property type="match status" value="1"/>
</dbReference>
<sequence>MSSSSGAGLELRQLCREVGGRCLLDRLDLQVAPGECVALLGPSGCGKSTTLRLVAGLDPASGGQVLLDGVDLSGRSPGERQVAMVFQSYALYPHLSVEGNLDLGLKVRGMAPRERQRRIDATLELLQLGELRQRRPAQLSGGQRQRVALARALLRQPRIVLLDEPMSNLDAQLREDLRPELRRLLCGREQPVIYVTHDQQEAVGMADRIALLEAGRLQQVGSPRDLYTNPANRFVASFLGRPAINLLTIEPGRQLGLRPEHLRLDDDGAVAARLLRKEWWGHQQLLWFDSPWGTLRVLTTAEAPMPPEPRLGWQRQHELWFDPESGARLAA</sequence>
<dbReference type="RefSeq" id="WP_323355813.1">
    <property type="nucleotide sequence ID" value="NZ_JAYGHY010000007.1"/>
</dbReference>
<name>A0ABU5ST36_9CYAN</name>
<comment type="caution">
    <text evidence="5">The sequence shown here is derived from an EMBL/GenBank/DDBJ whole genome shotgun (WGS) entry which is preliminary data.</text>
</comment>
<feature type="domain" description="ABC transporter" evidence="4">
    <location>
        <begin position="9"/>
        <end position="239"/>
    </location>
</feature>
<keyword evidence="1" id="KW-0813">Transport</keyword>
<dbReference type="InterPro" id="IPR017871">
    <property type="entry name" value="ABC_transporter-like_CS"/>
</dbReference>
<accession>A0ABU5ST36</accession>
<dbReference type="Gene3D" id="3.40.50.300">
    <property type="entry name" value="P-loop containing nucleotide triphosphate hydrolases"/>
    <property type="match status" value="1"/>
</dbReference>
<dbReference type="PANTHER" id="PTHR43875">
    <property type="entry name" value="MALTODEXTRIN IMPORT ATP-BINDING PROTEIN MSMX"/>
    <property type="match status" value="1"/>
</dbReference>
<evidence type="ECO:0000256" key="2">
    <source>
        <dbReference type="ARBA" id="ARBA00022741"/>
    </source>
</evidence>
<dbReference type="InterPro" id="IPR047641">
    <property type="entry name" value="ABC_transpr_MalK/UgpC-like"/>
</dbReference>
<dbReference type="PANTHER" id="PTHR43875:SF1">
    <property type="entry name" value="OSMOPROTECTIVE COMPOUNDS UPTAKE ATP-BINDING PROTEIN GGTA"/>
    <property type="match status" value="1"/>
</dbReference>
<dbReference type="InterPro" id="IPR003439">
    <property type="entry name" value="ABC_transporter-like_ATP-bd"/>
</dbReference>
<evidence type="ECO:0000256" key="3">
    <source>
        <dbReference type="ARBA" id="ARBA00022840"/>
    </source>
</evidence>
<dbReference type="Pfam" id="PF08402">
    <property type="entry name" value="TOBE_2"/>
    <property type="match status" value="1"/>
</dbReference>
<dbReference type="SMART" id="SM00382">
    <property type="entry name" value="AAA"/>
    <property type="match status" value="1"/>
</dbReference>
<evidence type="ECO:0000256" key="1">
    <source>
        <dbReference type="ARBA" id="ARBA00022448"/>
    </source>
</evidence>
<dbReference type="PROSITE" id="PS00211">
    <property type="entry name" value="ABC_TRANSPORTER_1"/>
    <property type="match status" value="1"/>
</dbReference>
<dbReference type="Proteomes" id="UP001302329">
    <property type="component" value="Unassembled WGS sequence"/>
</dbReference>
<dbReference type="InterPro" id="IPR013611">
    <property type="entry name" value="Transp-assoc_OB_typ2"/>
</dbReference>
<dbReference type="PROSITE" id="PS50893">
    <property type="entry name" value="ABC_TRANSPORTER_2"/>
    <property type="match status" value="1"/>
</dbReference>
<dbReference type="InterPro" id="IPR008995">
    <property type="entry name" value="Mo/tungstate-bd_C_term_dom"/>
</dbReference>
<reference evidence="5 6" key="1">
    <citation type="submission" date="2023-12" db="EMBL/GenBank/DDBJ databases">
        <title>Baltic Sea Cyanobacteria.</title>
        <authorList>
            <person name="Delbaje E."/>
            <person name="Fewer D.P."/>
            <person name="Shishido T.K."/>
        </authorList>
    </citation>
    <scope>NUCLEOTIDE SEQUENCE [LARGE SCALE GENOMIC DNA]</scope>
    <source>
        <strain evidence="5 6">UHCC 0281</strain>
    </source>
</reference>
<dbReference type="GO" id="GO:0005524">
    <property type="term" value="F:ATP binding"/>
    <property type="evidence" value="ECO:0007669"/>
    <property type="project" value="UniProtKB-KW"/>
</dbReference>
<keyword evidence="6" id="KW-1185">Reference proteome</keyword>
<proteinExistence type="predicted"/>
<evidence type="ECO:0000259" key="4">
    <source>
        <dbReference type="PROSITE" id="PS50893"/>
    </source>
</evidence>